<protein>
    <recommendedName>
        <fullName evidence="5">Timeless N-terminal domain-containing protein</fullName>
    </recommendedName>
</protein>
<keyword evidence="3" id="KW-0131">Cell cycle</keyword>
<dbReference type="GO" id="GO:0031298">
    <property type="term" value="C:replication fork protection complex"/>
    <property type="evidence" value="ECO:0007669"/>
    <property type="project" value="TreeGrafter"/>
</dbReference>
<evidence type="ECO:0000256" key="2">
    <source>
        <dbReference type="ARBA" id="ARBA00023242"/>
    </source>
</evidence>
<feature type="compositionally biased region" description="Basic and acidic residues" evidence="4">
    <location>
        <begin position="1003"/>
        <end position="1018"/>
    </location>
</feature>
<feature type="compositionally biased region" description="Basic residues" evidence="4">
    <location>
        <begin position="685"/>
        <end position="694"/>
    </location>
</feature>
<proteinExistence type="predicted"/>
<feature type="region of interest" description="Disordered" evidence="4">
    <location>
        <begin position="993"/>
        <end position="1029"/>
    </location>
</feature>
<dbReference type="GO" id="GO:0003677">
    <property type="term" value="F:DNA binding"/>
    <property type="evidence" value="ECO:0007669"/>
    <property type="project" value="TreeGrafter"/>
</dbReference>
<organism evidence="6 7">
    <name type="scientific">Gracilariopsis chorda</name>
    <dbReference type="NCBI Taxonomy" id="448386"/>
    <lineage>
        <taxon>Eukaryota</taxon>
        <taxon>Rhodophyta</taxon>
        <taxon>Florideophyceae</taxon>
        <taxon>Rhodymeniophycidae</taxon>
        <taxon>Gracilariales</taxon>
        <taxon>Gracilariaceae</taxon>
        <taxon>Gracilariopsis</taxon>
    </lineage>
</organism>
<evidence type="ECO:0000313" key="6">
    <source>
        <dbReference type="EMBL" id="PXF41145.1"/>
    </source>
</evidence>
<feature type="compositionally biased region" description="Basic and acidic residues" evidence="4">
    <location>
        <begin position="861"/>
        <end position="883"/>
    </location>
</feature>
<dbReference type="Proteomes" id="UP000247409">
    <property type="component" value="Unassembled WGS sequence"/>
</dbReference>
<dbReference type="Pfam" id="PF04821">
    <property type="entry name" value="TIMELESS"/>
    <property type="match status" value="1"/>
</dbReference>
<keyword evidence="7" id="KW-1185">Reference proteome</keyword>
<feature type="compositionally biased region" description="Basic residues" evidence="4">
    <location>
        <begin position="1335"/>
        <end position="1350"/>
    </location>
</feature>
<feature type="domain" description="Timeless N-terminal" evidence="5">
    <location>
        <begin position="53"/>
        <end position="329"/>
    </location>
</feature>
<feature type="compositionally biased region" description="Basic residues" evidence="4">
    <location>
        <begin position="1222"/>
        <end position="1238"/>
    </location>
</feature>
<dbReference type="GO" id="GO:0006281">
    <property type="term" value="P:DNA repair"/>
    <property type="evidence" value="ECO:0007669"/>
    <property type="project" value="TreeGrafter"/>
</dbReference>
<dbReference type="PANTHER" id="PTHR22940:SF4">
    <property type="entry name" value="PROTEIN TIMELESS HOMOLOG"/>
    <property type="match status" value="1"/>
</dbReference>
<comment type="subcellular location">
    <subcellularLocation>
        <location evidence="1">Nucleus</location>
    </subcellularLocation>
</comment>
<feature type="compositionally biased region" description="Acidic residues" evidence="4">
    <location>
        <begin position="1265"/>
        <end position="1278"/>
    </location>
</feature>
<comment type="caution">
    <text evidence="6">The sequence shown here is derived from an EMBL/GenBank/DDBJ whole genome shotgun (WGS) entry which is preliminary data.</text>
</comment>
<dbReference type="EMBL" id="NBIV01000234">
    <property type="protein sequence ID" value="PXF41145.1"/>
    <property type="molecule type" value="Genomic_DNA"/>
</dbReference>
<feature type="compositionally biased region" description="Basic and acidic residues" evidence="4">
    <location>
        <begin position="1351"/>
        <end position="1364"/>
    </location>
</feature>
<dbReference type="GO" id="GO:0043111">
    <property type="term" value="P:replication fork arrest"/>
    <property type="evidence" value="ECO:0007669"/>
    <property type="project" value="TreeGrafter"/>
</dbReference>
<name>A0A2V3IGB9_9FLOR</name>
<evidence type="ECO:0000313" key="7">
    <source>
        <dbReference type="Proteomes" id="UP000247409"/>
    </source>
</evidence>
<evidence type="ECO:0000259" key="5">
    <source>
        <dbReference type="Pfam" id="PF04821"/>
    </source>
</evidence>
<accession>A0A2V3IGB9</accession>
<feature type="compositionally biased region" description="Basic and acidic residues" evidence="4">
    <location>
        <begin position="772"/>
        <end position="800"/>
    </location>
</feature>
<feature type="region of interest" description="Disordered" evidence="4">
    <location>
        <begin position="685"/>
        <end position="901"/>
    </location>
</feature>
<reference evidence="6 7" key="1">
    <citation type="journal article" date="2018" name="Mol. Biol. Evol.">
        <title>Analysis of the draft genome of the red seaweed Gracilariopsis chorda provides insights into genome size evolution in Rhodophyta.</title>
        <authorList>
            <person name="Lee J."/>
            <person name="Yang E.C."/>
            <person name="Graf L."/>
            <person name="Yang J.H."/>
            <person name="Qiu H."/>
            <person name="Zel Zion U."/>
            <person name="Chan C.X."/>
            <person name="Stephens T.G."/>
            <person name="Weber A.P.M."/>
            <person name="Boo G.H."/>
            <person name="Boo S.M."/>
            <person name="Kim K.M."/>
            <person name="Shin Y."/>
            <person name="Jung M."/>
            <person name="Lee S.J."/>
            <person name="Yim H.S."/>
            <person name="Lee J.H."/>
            <person name="Bhattacharya D."/>
            <person name="Yoon H.S."/>
        </authorList>
    </citation>
    <scope>NUCLEOTIDE SEQUENCE [LARGE SCALE GENOMIC DNA]</scope>
    <source>
        <strain evidence="6 7">SKKU-2015</strain>
        <tissue evidence="6">Whole body</tissue>
    </source>
</reference>
<evidence type="ECO:0000256" key="4">
    <source>
        <dbReference type="SAM" id="MobiDB-lite"/>
    </source>
</evidence>
<dbReference type="OrthoDB" id="5180at2759"/>
<keyword evidence="2" id="KW-0539">Nucleus</keyword>
<feature type="region of interest" description="Disordered" evidence="4">
    <location>
        <begin position="1186"/>
        <end position="1382"/>
    </location>
</feature>
<evidence type="ECO:0000256" key="1">
    <source>
        <dbReference type="ARBA" id="ARBA00004123"/>
    </source>
</evidence>
<gene>
    <name evidence="6" type="ORF">BWQ96_09177</name>
</gene>
<feature type="compositionally biased region" description="Basic and acidic residues" evidence="4">
    <location>
        <begin position="1372"/>
        <end position="1382"/>
    </location>
</feature>
<dbReference type="PANTHER" id="PTHR22940">
    <property type="entry name" value="TIMEOUT/TIMELESS-2"/>
    <property type="match status" value="1"/>
</dbReference>
<evidence type="ECO:0000256" key="3">
    <source>
        <dbReference type="ARBA" id="ARBA00023306"/>
    </source>
</evidence>
<feature type="compositionally biased region" description="Basic residues" evidence="4">
    <location>
        <begin position="1303"/>
        <end position="1315"/>
    </location>
</feature>
<feature type="compositionally biased region" description="Polar residues" evidence="4">
    <location>
        <begin position="723"/>
        <end position="735"/>
    </location>
</feature>
<dbReference type="InterPro" id="IPR006906">
    <property type="entry name" value="Timeless_N"/>
</dbReference>
<sequence length="1382" mass="154319">MAAVIEDDGKGISDVITLSDRQRDLLSQIVQDIRITVQHLALPKVNPLSATDATAVDALKDLYYMLNVEDRLNALPARQHVFASKTVQTLLHPIIVALNSHPTAQQNQKRWSVPTYQALRTLCVLTSPIPDANQLLPRGCALDSYHSELRAFLAENPGTLDAMVSLLQYYLERKAAKLEALSSAEACKLEDARIDNILTFFRNILAPPRAKPGDPIMLTDAGIHLALVAALHKSDFYATLSILFDSAQDMATHTITTVFLTADIFAYTYRHSTPKSMFHTLRSYPYLNQSHSSANAPASGEHSEARRIPPMKTISKTRSSQLREALLKERAALGGSRAVTAGARWTNRHSGGFTYHKAFEDPSRTAKVAFPRKLNAKRIISAKAFVQSKLSFNPKRPFQEAVLVNSQFLCLSTAKGRFVLAKNTATKAVVQIRKDLQDDGLKALVQVTIEFIESSFSNFVRELRERIAETKEQTKRENPEILTTAQTSYLSVIGAVVGFQRERFGKVRKEAFDENRPLCADIHQNHMKAVLSSDFKIVKKDWKAVEAAIEVDTFKLAFRVLVESFEALKNTGKDEVNIGSIEVATFAVLEMMKMLQGMAAHVRPTEDDVLEQGSEPDTLTPRELALNTLEDLFSEEVFLNAPANLAKDFNAKLFSFKHLTNIVELGYSFTTILMDEQELHRLQVNKRKRHRKKKAAEQVASKENPDEEEELQNKGKNAEPVSENPNDGETEPSTKQRARKVKRITENGDDDASGNEDKTKQAPEHPLSGQELDARSGPESLSDDHLRAEKDANSSERPETTSEESEPVKALSNGPTPHLESDQTENHDPSPSSNSEQIEAANPKTNAEPDESRSPETLVVDEPKSNGDVALKENANDECHGETNNDFGKARSGRHDPKSPDYVTDFAQNDQDIPGDFRQMMMEEADEEIQGNENRSKVKTVEEMLHADVEAEEKAKAKEKTEKTKRMLLADAENEGKQIQPKLVSTIDEVFPEGIGSGTAGEAEVRVDGDNTSERDGSESSGDEPEVREMESVGIIRRFAHIKAIHSLMLPIRAAVCNTTSLTGESYPIPDGARPLLSPVVVAKSAHLVTSIWKVAKLRERGSLCGQFFTYGIMQLMEIMLNAPQHGTVKHSSVMEELGSFARDVTIKFFEWLAINPGLTLDMVFGMDKGSCQMYTSFIRQKSIQENRKNKEQDSGNDSDISQLAIASRTPNDLSDIGCSTRRNRRSPGSRRKRRAERRQRVERPKLDEDEDVDDLDNLKIGIMESEDEGKDGDDEDKADQLPNPGENPLDMNDTDSSEGHAPKRVKRVRQRKRKTPENLEPFISDDEENITTPRARRSGKKKGSKKRLKKMDARKETTTERKQFSSSDAYKSSDDKFEFSD</sequence>
<feature type="compositionally biased region" description="Basic and acidic residues" evidence="4">
    <location>
        <begin position="819"/>
        <end position="828"/>
    </location>
</feature>
<dbReference type="GO" id="GO:0000076">
    <property type="term" value="P:DNA replication checkpoint signaling"/>
    <property type="evidence" value="ECO:0007669"/>
    <property type="project" value="TreeGrafter"/>
</dbReference>
<dbReference type="InterPro" id="IPR044998">
    <property type="entry name" value="Timeless"/>
</dbReference>